<dbReference type="GO" id="GO:0016491">
    <property type="term" value="F:oxidoreductase activity"/>
    <property type="evidence" value="ECO:0007669"/>
    <property type="project" value="UniProtKB-KW"/>
</dbReference>
<keyword evidence="3" id="KW-0560">Oxidoreductase</keyword>
<dbReference type="InterPro" id="IPR000415">
    <property type="entry name" value="Nitroreductase-like"/>
</dbReference>
<dbReference type="PANTHER" id="PTHR23026">
    <property type="entry name" value="NADPH NITROREDUCTASE"/>
    <property type="match status" value="1"/>
</dbReference>
<accession>A0A381PMG1</accession>
<dbReference type="InterPro" id="IPR029479">
    <property type="entry name" value="Nitroreductase"/>
</dbReference>
<evidence type="ECO:0000313" key="5">
    <source>
        <dbReference type="EMBL" id="SUZ67814.1"/>
    </source>
</evidence>
<dbReference type="SUPFAM" id="SSF55469">
    <property type="entry name" value="FMN-dependent nitroreductase-like"/>
    <property type="match status" value="1"/>
</dbReference>
<protein>
    <recommendedName>
        <fullName evidence="4">Nitroreductase domain-containing protein</fullName>
    </recommendedName>
</protein>
<reference evidence="5" key="1">
    <citation type="submission" date="2018-05" db="EMBL/GenBank/DDBJ databases">
        <authorList>
            <person name="Lanie J.A."/>
            <person name="Ng W.-L."/>
            <person name="Kazmierczak K.M."/>
            <person name="Andrzejewski T.M."/>
            <person name="Davidsen T.M."/>
            <person name="Wayne K.J."/>
            <person name="Tettelin H."/>
            <person name="Glass J.I."/>
            <person name="Rusch D."/>
            <person name="Podicherti R."/>
            <person name="Tsui H.-C.T."/>
            <person name="Winkler M.E."/>
        </authorList>
    </citation>
    <scope>NUCLEOTIDE SEQUENCE</scope>
</reference>
<gene>
    <name evidence="5" type="ORF">METZ01_LOCUS20668</name>
</gene>
<feature type="domain" description="Nitroreductase" evidence="4">
    <location>
        <begin position="12"/>
        <end position="192"/>
    </location>
</feature>
<sequence>MDLHEAMRTTFACREFTDDPVSDEQLHRILDAARFAPSGGNRQGGHVVVVRDRELRQRLGELCGPTLRLYAAQVAAGESPYNSVVPSTVDVDRALDTPTDRFAMFDNLGDVPVVLVVSVDLAVVASMDKDLDRVGLVTGASIYPLVWNILLAARAEGLGGVVTTAVVPAEDEVRRLLDLPDTHAVAALIPLGVPVRQLTRLKRRPVEDFTTVDRFDGPPLASGPADEG</sequence>
<keyword evidence="1" id="KW-0285">Flavoprotein</keyword>
<dbReference type="AlphaFoldDB" id="A0A381PMG1"/>
<proteinExistence type="predicted"/>
<dbReference type="InterPro" id="IPR050627">
    <property type="entry name" value="Nitroreductase/BluB"/>
</dbReference>
<evidence type="ECO:0000256" key="1">
    <source>
        <dbReference type="ARBA" id="ARBA00022630"/>
    </source>
</evidence>
<dbReference type="PANTHER" id="PTHR23026:SF90">
    <property type="entry name" value="IODOTYROSINE DEIODINASE 1"/>
    <property type="match status" value="1"/>
</dbReference>
<keyword evidence="2" id="KW-0288">FMN</keyword>
<dbReference type="CDD" id="cd02062">
    <property type="entry name" value="Nitro_FMN_reductase"/>
    <property type="match status" value="1"/>
</dbReference>
<evidence type="ECO:0000256" key="3">
    <source>
        <dbReference type="ARBA" id="ARBA00023002"/>
    </source>
</evidence>
<evidence type="ECO:0000259" key="4">
    <source>
        <dbReference type="Pfam" id="PF00881"/>
    </source>
</evidence>
<evidence type="ECO:0000256" key="2">
    <source>
        <dbReference type="ARBA" id="ARBA00022643"/>
    </source>
</evidence>
<dbReference type="EMBL" id="UINC01001022">
    <property type="protein sequence ID" value="SUZ67814.1"/>
    <property type="molecule type" value="Genomic_DNA"/>
</dbReference>
<organism evidence="5">
    <name type="scientific">marine metagenome</name>
    <dbReference type="NCBI Taxonomy" id="408172"/>
    <lineage>
        <taxon>unclassified sequences</taxon>
        <taxon>metagenomes</taxon>
        <taxon>ecological metagenomes</taxon>
    </lineage>
</organism>
<dbReference type="Gene3D" id="3.40.109.10">
    <property type="entry name" value="NADH Oxidase"/>
    <property type="match status" value="1"/>
</dbReference>
<name>A0A381PMG1_9ZZZZ</name>
<dbReference type="Pfam" id="PF00881">
    <property type="entry name" value="Nitroreductase"/>
    <property type="match status" value="1"/>
</dbReference>